<evidence type="ECO:0000256" key="6">
    <source>
        <dbReference type="ARBA" id="ARBA00022777"/>
    </source>
</evidence>
<feature type="domain" description="DUF7134" evidence="12">
    <location>
        <begin position="30"/>
        <end position="172"/>
    </location>
</feature>
<dbReference type="InterPro" id="IPR055558">
    <property type="entry name" value="DUF7134"/>
</dbReference>
<dbReference type="Pfam" id="PF07730">
    <property type="entry name" value="HisKA_3"/>
    <property type="match status" value="1"/>
</dbReference>
<evidence type="ECO:0000256" key="2">
    <source>
        <dbReference type="ARBA" id="ARBA00012438"/>
    </source>
</evidence>
<evidence type="ECO:0000256" key="4">
    <source>
        <dbReference type="ARBA" id="ARBA00022679"/>
    </source>
</evidence>
<evidence type="ECO:0000256" key="5">
    <source>
        <dbReference type="ARBA" id="ARBA00022741"/>
    </source>
</evidence>
<keyword evidence="14" id="KW-1185">Reference proteome</keyword>
<feature type="transmembrane region" description="Helical" evidence="10">
    <location>
        <begin position="25"/>
        <end position="45"/>
    </location>
</feature>
<dbReference type="Gene3D" id="1.20.5.1930">
    <property type="match status" value="1"/>
</dbReference>
<feature type="transmembrane region" description="Helical" evidence="10">
    <location>
        <begin position="150"/>
        <end position="169"/>
    </location>
</feature>
<evidence type="ECO:0000313" key="14">
    <source>
        <dbReference type="Proteomes" id="UP000605992"/>
    </source>
</evidence>
<dbReference type="Proteomes" id="UP000605992">
    <property type="component" value="Unassembled WGS sequence"/>
</dbReference>
<sequence length="403" mass="41880">MEPDRYHRGRPGLPQLLYASRVRRVWWNLVIDLGPAIGLLLVGLLELPGLGLAPDTAQQHLFAVLVSTLALAVRRRHPLAVALAVAATVVATSLGAEPPDEVAVLLAVIVSVFSAAAYLPTLAMAGATAANAAALTVSILTDTSETDASGVGTGMVLFVVLPAAVGAAYRRRRLATQSLEARAEDLERQARGAVAAERRRIAREVHDLVAHSVSVIAVQAEAGKRVLDGGPATADGAFTAIAEASRSALVELARLLRVLREDEEPVAIEPLSPQPGLSDLDALLDRIDAAGLAVRLRVEGEARPLAQGVSLCAYRVIQEALTNTLKHSAADQADVTLGYSRGALDLEVRAAADGSSPPAAGGAGRGLIGMWERVALCGGSLSLDVSNGFAVRARLPLTAEVVP</sequence>
<gene>
    <name evidence="13" type="ORF">Pth03_35650</name>
</gene>
<keyword evidence="9" id="KW-0175">Coiled coil</keyword>
<comment type="caution">
    <text evidence="13">The sequence shown here is derived from an EMBL/GenBank/DDBJ whole genome shotgun (WGS) entry which is preliminary data.</text>
</comment>
<keyword evidence="7" id="KW-0067">ATP-binding</keyword>
<feature type="transmembrane region" description="Helical" evidence="10">
    <location>
        <begin position="80"/>
        <end position="96"/>
    </location>
</feature>
<evidence type="ECO:0000256" key="8">
    <source>
        <dbReference type="ARBA" id="ARBA00023012"/>
    </source>
</evidence>
<dbReference type="PANTHER" id="PTHR24421">
    <property type="entry name" value="NITRATE/NITRITE SENSOR PROTEIN NARX-RELATED"/>
    <property type="match status" value="1"/>
</dbReference>
<comment type="catalytic activity">
    <reaction evidence="1">
        <text>ATP + protein L-histidine = ADP + protein N-phospho-L-histidine.</text>
        <dbReference type="EC" id="2.7.13.3"/>
    </reaction>
</comment>
<dbReference type="Gene3D" id="3.30.565.10">
    <property type="entry name" value="Histidine kinase-like ATPase, C-terminal domain"/>
    <property type="match status" value="1"/>
</dbReference>
<feature type="domain" description="Signal transduction histidine kinase subgroup 3 dimerisation and phosphoacceptor" evidence="11">
    <location>
        <begin position="197"/>
        <end position="263"/>
    </location>
</feature>
<dbReference type="SUPFAM" id="SSF55874">
    <property type="entry name" value="ATPase domain of HSP90 chaperone/DNA topoisomerase II/histidine kinase"/>
    <property type="match status" value="1"/>
</dbReference>
<evidence type="ECO:0000259" key="11">
    <source>
        <dbReference type="Pfam" id="PF07730"/>
    </source>
</evidence>
<evidence type="ECO:0000313" key="13">
    <source>
        <dbReference type="EMBL" id="GII55176.1"/>
    </source>
</evidence>
<dbReference type="GO" id="GO:0005524">
    <property type="term" value="F:ATP binding"/>
    <property type="evidence" value="ECO:0007669"/>
    <property type="project" value="UniProtKB-KW"/>
</dbReference>
<dbReference type="Pfam" id="PF23539">
    <property type="entry name" value="DUF7134"/>
    <property type="match status" value="1"/>
</dbReference>
<accession>A0A8J3XWW6</accession>
<protein>
    <recommendedName>
        <fullName evidence="2">histidine kinase</fullName>
        <ecNumber evidence="2">2.7.13.3</ecNumber>
    </recommendedName>
</protein>
<feature type="coiled-coil region" evidence="9">
    <location>
        <begin position="169"/>
        <end position="196"/>
    </location>
</feature>
<evidence type="ECO:0000256" key="1">
    <source>
        <dbReference type="ARBA" id="ARBA00000085"/>
    </source>
</evidence>
<dbReference type="InterPro" id="IPR050482">
    <property type="entry name" value="Sensor_HK_TwoCompSys"/>
</dbReference>
<name>A0A8J3XWW6_9ACTN</name>
<keyword evidence="10" id="KW-1133">Transmembrane helix</keyword>
<feature type="transmembrane region" description="Helical" evidence="10">
    <location>
        <begin position="102"/>
        <end position="119"/>
    </location>
</feature>
<keyword evidence="10" id="KW-0472">Membrane</keyword>
<evidence type="ECO:0000256" key="9">
    <source>
        <dbReference type="SAM" id="Coils"/>
    </source>
</evidence>
<dbReference type="EMBL" id="BOOR01000024">
    <property type="protein sequence ID" value="GII55176.1"/>
    <property type="molecule type" value="Genomic_DNA"/>
</dbReference>
<keyword evidence="6" id="KW-0418">Kinase</keyword>
<dbReference type="AlphaFoldDB" id="A0A8J3XWW6"/>
<dbReference type="GO" id="GO:0046983">
    <property type="term" value="F:protein dimerization activity"/>
    <property type="evidence" value="ECO:0007669"/>
    <property type="project" value="InterPro"/>
</dbReference>
<dbReference type="InterPro" id="IPR011712">
    <property type="entry name" value="Sig_transdc_His_kin_sub3_dim/P"/>
</dbReference>
<dbReference type="EC" id="2.7.13.3" evidence="2"/>
<proteinExistence type="predicted"/>
<dbReference type="GO" id="GO:0016020">
    <property type="term" value="C:membrane"/>
    <property type="evidence" value="ECO:0007669"/>
    <property type="project" value="InterPro"/>
</dbReference>
<organism evidence="13 14">
    <name type="scientific">Planotetraspora thailandica</name>
    <dbReference type="NCBI Taxonomy" id="487172"/>
    <lineage>
        <taxon>Bacteria</taxon>
        <taxon>Bacillati</taxon>
        <taxon>Actinomycetota</taxon>
        <taxon>Actinomycetes</taxon>
        <taxon>Streptosporangiales</taxon>
        <taxon>Streptosporangiaceae</taxon>
        <taxon>Planotetraspora</taxon>
    </lineage>
</organism>
<keyword evidence="3" id="KW-0597">Phosphoprotein</keyword>
<dbReference type="InterPro" id="IPR036890">
    <property type="entry name" value="HATPase_C_sf"/>
</dbReference>
<keyword evidence="4" id="KW-0808">Transferase</keyword>
<evidence type="ECO:0000259" key="12">
    <source>
        <dbReference type="Pfam" id="PF23539"/>
    </source>
</evidence>
<keyword evidence="10" id="KW-0812">Transmembrane</keyword>
<evidence type="ECO:0000256" key="3">
    <source>
        <dbReference type="ARBA" id="ARBA00022553"/>
    </source>
</evidence>
<dbReference type="GO" id="GO:0000155">
    <property type="term" value="F:phosphorelay sensor kinase activity"/>
    <property type="evidence" value="ECO:0007669"/>
    <property type="project" value="InterPro"/>
</dbReference>
<dbReference type="PANTHER" id="PTHR24421:SF10">
    <property type="entry name" value="NITRATE_NITRITE SENSOR PROTEIN NARQ"/>
    <property type="match status" value="1"/>
</dbReference>
<evidence type="ECO:0000256" key="10">
    <source>
        <dbReference type="SAM" id="Phobius"/>
    </source>
</evidence>
<keyword evidence="5" id="KW-0547">Nucleotide-binding</keyword>
<evidence type="ECO:0000256" key="7">
    <source>
        <dbReference type="ARBA" id="ARBA00022840"/>
    </source>
</evidence>
<keyword evidence="8" id="KW-0902">Two-component regulatory system</keyword>
<dbReference type="CDD" id="cd16917">
    <property type="entry name" value="HATPase_UhpB-NarQ-NarX-like"/>
    <property type="match status" value="1"/>
</dbReference>
<reference evidence="13" key="1">
    <citation type="submission" date="2021-01" db="EMBL/GenBank/DDBJ databases">
        <title>Whole genome shotgun sequence of Planotetraspora thailandica NBRC 104271.</title>
        <authorList>
            <person name="Komaki H."/>
            <person name="Tamura T."/>
        </authorList>
    </citation>
    <scope>NUCLEOTIDE SEQUENCE</scope>
    <source>
        <strain evidence="13">NBRC 104271</strain>
    </source>
</reference>